<comment type="caution">
    <text evidence="5">The sequence shown here is derived from an EMBL/GenBank/DDBJ whole genome shotgun (WGS) entry which is preliminary data.</text>
</comment>
<dbReference type="SUPFAM" id="SSF110296">
    <property type="entry name" value="Oligoxyloglucan reducing end-specific cellobiohydrolase"/>
    <property type="match status" value="3"/>
</dbReference>
<name>A0A2W2AAX1_9BACT</name>
<feature type="signal peptide" evidence="3">
    <location>
        <begin position="1"/>
        <end position="20"/>
    </location>
</feature>
<evidence type="ECO:0000259" key="4">
    <source>
        <dbReference type="PROSITE" id="PS50022"/>
    </source>
</evidence>
<dbReference type="GO" id="GO:0010411">
    <property type="term" value="P:xyloglucan metabolic process"/>
    <property type="evidence" value="ECO:0007669"/>
    <property type="project" value="TreeGrafter"/>
</dbReference>
<dbReference type="Pfam" id="PF00754">
    <property type="entry name" value="F5_F8_type_C"/>
    <property type="match status" value="3"/>
</dbReference>
<dbReference type="EMBL" id="QKTW01000017">
    <property type="protein sequence ID" value="PZF72535.1"/>
    <property type="molecule type" value="Genomic_DNA"/>
</dbReference>
<dbReference type="RefSeq" id="WP_110999126.1">
    <property type="nucleotide sequence ID" value="NZ_QKTW01000017.1"/>
</dbReference>
<dbReference type="PANTHER" id="PTHR43739">
    <property type="entry name" value="XYLOGLUCANASE (EUROFUNG)"/>
    <property type="match status" value="1"/>
</dbReference>
<comment type="similarity">
    <text evidence="1">Belongs to the beta/gamma-crystallin family.</text>
</comment>
<feature type="chain" id="PRO_5015952352" description="F5/8 type C domain-containing protein" evidence="3">
    <location>
        <begin position="21"/>
        <end position="1327"/>
    </location>
</feature>
<evidence type="ECO:0000256" key="3">
    <source>
        <dbReference type="SAM" id="SignalP"/>
    </source>
</evidence>
<dbReference type="InterPro" id="IPR011024">
    <property type="entry name" value="G_crystallin-like"/>
</dbReference>
<evidence type="ECO:0000313" key="5">
    <source>
        <dbReference type="EMBL" id="PZF72535.1"/>
    </source>
</evidence>
<evidence type="ECO:0000256" key="2">
    <source>
        <dbReference type="ARBA" id="ARBA00022737"/>
    </source>
</evidence>
<dbReference type="Gene3D" id="2.130.10.10">
    <property type="entry name" value="YVTN repeat-like/Quinoprotein amine dehydrogenase"/>
    <property type="match status" value="4"/>
</dbReference>
<dbReference type="PANTHER" id="PTHR43739:SF5">
    <property type="entry name" value="EXO-ALPHA-SIALIDASE"/>
    <property type="match status" value="1"/>
</dbReference>
<dbReference type="SMART" id="SM00247">
    <property type="entry name" value="XTALbg"/>
    <property type="match status" value="1"/>
</dbReference>
<feature type="domain" description="F5/8 type C" evidence="4">
    <location>
        <begin position="990"/>
        <end position="1142"/>
    </location>
</feature>
<keyword evidence="3" id="KW-0732">Signal</keyword>
<dbReference type="PROSITE" id="PS50022">
    <property type="entry name" value="FA58C_3"/>
    <property type="match status" value="1"/>
</dbReference>
<dbReference type="SUPFAM" id="SSF49695">
    <property type="entry name" value="gamma-Crystallin-like"/>
    <property type="match status" value="1"/>
</dbReference>
<organism evidence="5 6">
    <name type="scientific">Taibaiella soli</name>
    <dbReference type="NCBI Taxonomy" id="1649169"/>
    <lineage>
        <taxon>Bacteria</taxon>
        <taxon>Pseudomonadati</taxon>
        <taxon>Bacteroidota</taxon>
        <taxon>Chitinophagia</taxon>
        <taxon>Chitinophagales</taxon>
        <taxon>Chitinophagaceae</taxon>
        <taxon>Taibaiella</taxon>
    </lineage>
</organism>
<keyword evidence="6" id="KW-1185">Reference proteome</keyword>
<gene>
    <name evidence="5" type="ORF">DN068_11765</name>
</gene>
<dbReference type="NCBIfam" id="TIGR04183">
    <property type="entry name" value="Por_Secre_tail"/>
    <property type="match status" value="1"/>
</dbReference>
<dbReference type="InterPro" id="IPR001064">
    <property type="entry name" value="Beta/gamma_crystallin"/>
</dbReference>
<dbReference type="Proteomes" id="UP000248745">
    <property type="component" value="Unassembled WGS sequence"/>
</dbReference>
<dbReference type="Gene3D" id="2.60.120.260">
    <property type="entry name" value="Galactose-binding domain-like"/>
    <property type="match status" value="3"/>
</dbReference>
<dbReference type="InterPro" id="IPR026444">
    <property type="entry name" value="Secre_tail"/>
</dbReference>
<evidence type="ECO:0000313" key="6">
    <source>
        <dbReference type="Proteomes" id="UP000248745"/>
    </source>
</evidence>
<protein>
    <recommendedName>
        <fullName evidence="4">F5/8 type C domain-containing protein</fullName>
    </recommendedName>
</protein>
<dbReference type="InterPro" id="IPR015943">
    <property type="entry name" value="WD40/YVTN_repeat-like_dom_sf"/>
</dbReference>
<dbReference type="SUPFAM" id="SSF49785">
    <property type="entry name" value="Galactose-binding domain-like"/>
    <property type="match status" value="3"/>
</dbReference>
<dbReference type="InterPro" id="IPR000421">
    <property type="entry name" value="FA58C"/>
</dbReference>
<dbReference type="Pfam" id="PF18962">
    <property type="entry name" value="Por_Secre_tail"/>
    <property type="match status" value="1"/>
</dbReference>
<dbReference type="InterPro" id="IPR052025">
    <property type="entry name" value="Xyloglucanase_GH74"/>
</dbReference>
<sequence length="1327" mass="142860">MKLLSIFSFAFFALASTSKAQQAMGPWKNTGPVNFPTNESSTNARGIGRVSQIKFHPTNNQTMYAVSASGGLFISNNNGQTWNPSGGTDKLPRTSCSAICIDYSNDQILYLGLGDANYYNNGSGIYKSTDGGLSWNPANNGMGNRMAVEILMDPANHNNIVAATDGGIWKSTDAGASWTLKQSGAFRDMKTAPGNNNKLYASTATAFYTSNDFGNTWSQITNGVTIPGSNWGTRIAVSAANPSVVYLITAFSVSSGGCNGTVMRSNDGGASFTTVYNNPNQCLVCYDVAPSSNSQCDYNLDITCNPQNANELLLVAQCVWRSTDGGVTWSKRTDWPVQMHTDMHQIEFNPYNNAQRFCANDGGVWLSTDTTAQTWSQRSDGIAASEIYHMAQNPTNSGIIDIGLQDNGEVYLKNNTWRSPGGADWGAKMVFDYTTPGNVYYLDAGTRKNITQDNNTPSYNSPFTPNNNATLEFVPSMPNTAFIGYMGLWRSSTINTTNVTWTQIQSNTETVMDIASCRADSNILYYVTALGHIFRSDNALSATPTFVQMNTPASCSITASIATKKSDPNVVFLSCNAGIFRSADKGATWTNITGTGLSGANIRKIIHDDYSTNERLFVNADNYVHYKDNTTTAWTNHSSNQGLPSICSVSEMMIYNVGDATSVLRLATYGRGVWECNINNSAPYDLLANPFIDTTALPATINQLAGTVLGSTGSYDGTSTRDKAFDNNTSTYFDAPAGAVNGQWVGLDLGTSQNIRYIKFRPRQSFENRMQGGLFQISTDAAFTNPVTIYQVPNSTLSFRDYYIASVDPNGMSARYVRYLSPDNGYGNVAEITVMTAVKPVNNSFVSSAAVTGTQLTGTVLGSTGSYDGTSTRDKAFDNNTSTYFDAPAGAANGQWVGLDLGTSQNIRYIKFRPRQSFENRMQGGLFQISTDANFTNPITVYQIPGSTLSFQDYYIASVDTNGAAARYVRYLSPNNGYGNVAEITVMTAVKPVNNSFVSSAAVTGTQLTGTVLGSTGSYDGTSTRDKAFDNNTSTYFDAPAGSANGQWVGLDLGTSQNIRYIKFRPRQSFENRMQGGLFQISTDANFTNPITVYQIPGSTLSFQDYYIASVDPNGVPARYVRYLSPNNGYGNVAEVTVMTGTSTPVVAATFYSDCNYGGTAVSLPLGNYDINDLISDGIGNDQLSSLKVSGGYKVTLYSDAGYSGYPLGLTSDDACLGDYSFDNITSSIKITSLATARMSGDESGFNVLVSPNPAPGNVQLHIEDAEDGEMNLRVVNLQGQTIINKTEILHAGSNSITLERGLLPAGIYIIKTTNGGNAATTKVVFE</sequence>
<proteinExistence type="inferred from homology"/>
<dbReference type="OrthoDB" id="954626at2"/>
<accession>A0A2W2AAX1</accession>
<dbReference type="CDD" id="cd15482">
    <property type="entry name" value="Sialidase_non-viral"/>
    <property type="match status" value="1"/>
</dbReference>
<evidence type="ECO:0000256" key="1">
    <source>
        <dbReference type="ARBA" id="ARBA00009646"/>
    </source>
</evidence>
<keyword evidence="2" id="KW-0677">Repeat</keyword>
<dbReference type="InterPro" id="IPR008979">
    <property type="entry name" value="Galactose-bd-like_sf"/>
</dbReference>
<dbReference type="Gene3D" id="2.60.20.10">
    <property type="entry name" value="Crystallins"/>
    <property type="match status" value="1"/>
</dbReference>
<reference evidence="5 6" key="1">
    <citation type="submission" date="2018-06" db="EMBL/GenBank/DDBJ databases">
        <title>Mucibacter soli gen. nov., sp. nov., a new member of the family Chitinophagaceae producing mucin.</title>
        <authorList>
            <person name="Kim M.-K."/>
            <person name="Park S."/>
            <person name="Kim T.-S."/>
            <person name="Joung Y."/>
            <person name="Han J.-H."/>
            <person name="Kim S.B."/>
        </authorList>
    </citation>
    <scope>NUCLEOTIDE SEQUENCE [LARGE SCALE GENOMIC DNA]</scope>
    <source>
        <strain evidence="5 6">R1-15</strain>
    </source>
</reference>